<dbReference type="GO" id="GO:0004813">
    <property type="term" value="F:alanine-tRNA ligase activity"/>
    <property type="evidence" value="ECO:0007669"/>
    <property type="project" value="UniProtKB-EC"/>
</dbReference>
<dbReference type="InterPro" id="IPR051335">
    <property type="entry name" value="Alanyl-tRNA_Editing_Enzymes"/>
</dbReference>
<keyword evidence="11" id="KW-0067">ATP-binding</keyword>
<keyword evidence="13" id="KW-0648">Protein biosynthesis</keyword>
<evidence type="ECO:0000313" key="17">
    <source>
        <dbReference type="EMBL" id="MRH45103.1"/>
    </source>
</evidence>
<dbReference type="GO" id="GO:0006419">
    <property type="term" value="P:alanyl-tRNA aminoacylation"/>
    <property type="evidence" value="ECO:0007669"/>
    <property type="project" value="InterPro"/>
</dbReference>
<dbReference type="EC" id="6.1.1.7" evidence="4"/>
<dbReference type="AlphaFoldDB" id="A0A6A8DHF0"/>
<protein>
    <recommendedName>
        <fullName evidence="5">Alanine--tRNA ligase</fullName>
        <ecNumber evidence="4">6.1.1.7</ecNumber>
    </recommendedName>
    <alternativeName>
        <fullName evidence="15">Alanyl-tRNA synthetase</fullName>
    </alternativeName>
</protein>
<evidence type="ECO:0000256" key="3">
    <source>
        <dbReference type="ARBA" id="ARBA00008226"/>
    </source>
</evidence>
<keyword evidence="10" id="KW-0862">Zinc</keyword>
<keyword evidence="12" id="KW-0694">RNA-binding</keyword>
<reference evidence="17" key="1">
    <citation type="submission" date="2019-11" db="EMBL/GenBank/DDBJ databases">
        <authorList>
            <person name="Li J."/>
        </authorList>
    </citation>
    <scope>NUCLEOTIDE SEQUENCE</scope>
    <source>
        <strain evidence="17">B6B</strain>
    </source>
</reference>
<dbReference type="GO" id="GO:0002161">
    <property type="term" value="F:aminoacyl-tRNA deacylase activity"/>
    <property type="evidence" value="ECO:0007669"/>
    <property type="project" value="UniProtKB-ARBA"/>
</dbReference>
<keyword evidence="7" id="KW-0436">Ligase</keyword>
<feature type="domain" description="Alanyl-transfer RNA synthetases family profile" evidence="16">
    <location>
        <begin position="1"/>
        <end position="237"/>
    </location>
</feature>
<keyword evidence="9" id="KW-0547">Nucleotide-binding</keyword>
<dbReference type="PROSITE" id="PS50860">
    <property type="entry name" value="AA_TRNA_LIGASE_II_ALA"/>
    <property type="match status" value="1"/>
</dbReference>
<evidence type="ECO:0000256" key="9">
    <source>
        <dbReference type="ARBA" id="ARBA00022741"/>
    </source>
</evidence>
<dbReference type="EMBL" id="WJNG01000025">
    <property type="protein sequence ID" value="MRH45103.1"/>
    <property type="molecule type" value="Genomic_DNA"/>
</dbReference>
<proteinExistence type="inferred from homology"/>
<evidence type="ECO:0000256" key="14">
    <source>
        <dbReference type="ARBA" id="ARBA00023146"/>
    </source>
</evidence>
<dbReference type="InterPro" id="IPR009000">
    <property type="entry name" value="Transl_B-barrel_sf"/>
</dbReference>
<dbReference type="GO" id="GO:0005737">
    <property type="term" value="C:cytoplasm"/>
    <property type="evidence" value="ECO:0007669"/>
    <property type="project" value="UniProtKB-SubCell"/>
</dbReference>
<dbReference type="Gene3D" id="3.10.310.40">
    <property type="match status" value="1"/>
</dbReference>
<dbReference type="Gene3D" id="2.40.30.130">
    <property type="match status" value="1"/>
</dbReference>
<evidence type="ECO:0000256" key="7">
    <source>
        <dbReference type="ARBA" id="ARBA00022598"/>
    </source>
</evidence>
<evidence type="ECO:0000256" key="12">
    <source>
        <dbReference type="ARBA" id="ARBA00022884"/>
    </source>
</evidence>
<dbReference type="Pfam" id="PF01411">
    <property type="entry name" value="tRNA-synt_2c"/>
    <property type="match status" value="1"/>
</dbReference>
<dbReference type="PANTHER" id="PTHR43462:SF1">
    <property type="entry name" value="ALANYL-TRNA EDITING PROTEIN AARSD1"/>
    <property type="match status" value="1"/>
</dbReference>
<name>A0A6A8DHF0_9BACI</name>
<evidence type="ECO:0000256" key="11">
    <source>
        <dbReference type="ARBA" id="ARBA00022840"/>
    </source>
</evidence>
<dbReference type="GO" id="GO:0005524">
    <property type="term" value="F:ATP binding"/>
    <property type="evidence" value="ECO:0007669"/>
    <property type="project" value="UniProtKB-KW"/>
</dbReference>
<comment type="subcellular location">
    <subcellularLocation>
        <location evidence="2">Cytoplasm</location>
    </subcellularLocation>
</comment>
<dbReference type="SUPFAM" id="SSF55186">
    <property type="entry name" value="ThrRS/AlaRS common domain"/>
    <property type="match status" value="1"/>
</dbReference>
<dbReference type="InterPro" id="IPR018165">
    <property type="entry name" value="Ala-tRNA-synth_IIc_core"/>
</dbReference>
<evidence type="ECO:0000256" key="4">
    <source>
        <dbReference type="ARBA" id="ARBA00013168"/>
    </source>
</evidence>
<keyword evidence="6" id="KW-0820">tRNA-binding</keyword>
<dbReference type="GO" id="GO:0046872">
    <property type="term" value="F:metal ion binding"/>
    <property type="evidence" value="ECO:0007669"/>
    <property type="project" value="UniProtKB-KW"/>
</dbReference>
<dbReference type="RefSeq" id="WP_153738697.1">
    <property type="nucleotide sequence ID" value="NZ_WJNG01000025.1"/>
</dbReference>
<comment type="similarity">
    <text evidence="3">Belongs to the class-II aminoacyl-tRNA synthetase family.</text>
</comment>
<dbReference type="Pfam" id="PF02272">
    <property type="entry name" value="DHHA1"/>
    <property type="match status" value="1"/>
</dbReference>
<evidence type="ECO:0000256" key="2">
    <source>
        <dbReference type="ARBA" id="ARBA00004496"/>
    </source>
</evidence>
<evidence type="ECO:0000256" key="10">
    <source>
        <dbReference type="ARBA" id="ARBA00022833"/>
    </source>
</evidence>
<evidence type="ECO:0000259" key="16">
    <source>
        <dbReference type="PROSITE" id="PS50860"/>
    </source>
</evidence>
<dbReference type="InterPro" id="IPR018164">
    <property type="entry name" value="Ala-tRNA-synth_IIc_N"/>
</dbReference>
<dbReference type="InterPro" id="IPR003156">
    <property type="entry name" value="DHHA1_dom"/>
</dbReference>
<evidence type="ECO:0000256" key="1">
    <source>
        <dbReference type="ARBA" id="ARBA00001947"/>
    </source>
</evidence>
<dbReference type="SMART" id="SM00863">
    <property type="entry name" value="tRNA_SAD"/>
    <property type="match status" value="1"/>
</dbReference>
<gene>
    <name evidence="17" type="ORF">GH741_20895</name>
</gene>
<dbReference type="Proteomes" id="UP000799092">
    <property type="component" value="Unassembled WGS sequence"/>
</dbReference>
<evidence type="ECO:0000313" key="18">
    <source>
        <dbReference type="Proteomes" id="UP000799092"/>
    </source>
</evidence>
<dbReference type="GO" id="GO:0000049">
    <property type="term" value="F:tRNA binding"/>
    <property type="evidence" value="ECO:0007669"/>
    <property type="project" value="UniProtKB-KW"/>
</dbReference>
<dbReference type="Gene3D" id="3.30.980.10">
    <property type="entry name" value="Threonyl-trna Synthetase, Chain A, domain 2"/>
    <property type="match status" value="1"/>
</dbReference>
<keyword evidence="18" id="KW-1185">Reference proteome</keyword>
<sequence>MTIKIFYKDPYIKSFTAKVIKQRQDHEGKWYVVLDKTAFYPTGGGQPHDIGSLNGSNVERVDDVEGEVRHYVQAPIDEIDNVKGEINWLIRFDHMQQHAGQHILSATFEELFGFKTVSFHLGKELCTIDLDIPELSLRDAEKAEGYANQIILENRPIEARWMNKEEVDQYELRKELSVEENIRLVIIPGFDYNGCGGTHPDTTGQVVAIKLLNWEKQRQRIRLEFVCGDRVRNQLGKKQSIINQLNQLLSSPEANLVTVVERLLKNEKEMGKSLQETREKLFNYEVTELTNNYEVINGTNVVGKVFDELSMKELQKIAKLVVGNKKDVVAILINTTKAKLQLVVARGSEVNLSMSELIKNSLLIIDGKGGGNEELAQGGGEPTITGEQFLQEIKEVMK</sequence>
<dbReference type="InterPro" id="IPR018163">
    <property type="entry name" value="Thr/Ala-tRNA-synth_IIc_edit"/>
</dbReference>
<evidence type="ECO:0000256" key="13">
    <source>
        <dbReference type="ARBA" id="ARBA00022917"/>
    </source>
</evidence>
<dbReference type="SUPFAM" id="SSF50447">
    <property type="entry name" value="Translation proteins"/>
    <property type="match status" value="1"/>
</dbReference>
<evidence type="ECO:0000256" key="15">
    <source>
        <dbReference type="ARBA" id="ARBA00032577"/>
    </source>
</evidence>
<comment type="caution">
    <text evidence="17">The sequence shown here is derived from an EMBL/GenBank/DDBJ whole genome shotgun (WGS) entry which is preliminary data.</text>
</comment>
<accession>A0A6A8DHF0</accession>
<dbReference type="InterPro" id="IPR012947">
    <property type="entry name" value="tRNA_SAD"/>
</dbReference>
<evidence type="ECO:0000256" key="6">
    <source>
        <dbReference type="ARBA" id="ARBA00022555"/>
    </source>
</evidence>
<keyword evidence="8" id="KW-0479">Metal-binding</keyword>
<keyword evidence="14" id="KW-0030">Aminoacyl-tRNA synthetase</keyword>
<dbReference type="FunFam" id="3.10.310.40:FF:000001">
    <property type="entry name" value="Alanine--tRNA ligase"/>
    <property type="match status" value="1"/>
</dbReference>
<organism evidence="17 18">
    <name type="scientific">Aquibacillus halophilus</name>
    <dbReference type="NCBI Taxonomy" id="930132"/>
    <lineage>
        <taxon>Bacteria</taxon>
        <taxon>Bacillati</taxon>
        <taxon>Bacillota</taxon>
        <taxon>Bacilli</taxon>
        <taxon>Bacillales</taxon>
        <taxon>Bacillaceae</taxon>
        <taxon>Aquibacillus</taxon>
    </lineage>
</organism>
<evidence type="ECO:0000256" key="5">
    <source>
        <dbReference type="ARBA" id="ARBA00017959"/>
    </source>
</evidence>
<dbReference type="PANTHER" id="PTHR43462">
    <property type="entry name" value="ALANYL-TRNA EDITING PROTEIN"/>
    <property type="match status" value="1"/>
</dbReference>
<dbReference type="OrthoDB" id="9812949at2"/>
<evidence type="ECO:0000256" key="8">
    <source>
        <dbReference type="ARBA" id="ARBA00022723"/>
    </source>
</evidence>
<comment type="cofactor">
    <cofactor evidence="1">
        <name>Zn(2+)</name>
        <dbReference type="ChEBI" id="CHEBI:29105"/>
    </cofactor>
</comment>
<dbReference type="Pfam" id="PF07973">
    <property type="entry name" value="tRNA_SAD"/>
    <property type="match status" value="1"/>
</dbReference>